<dbReference type="RefSeq" id="WP_323253307.1">
    <property type="nucleotide sequence ID" value="NZ_JAYFUL010000061.1"/>
</dbReference>
<dbReference type="InterPro" id="IPR035897">
    <property type="entry name" value="Toll_tir_struct_dom_sf"/>
</dbReference>
<organism evidence="1 2">
    <name type="scientific">Arcicella aquatica</name>
    <dbReference type="NCBI Taxonomy" id="217141"/>
    <lineage>
        <taxon>Bacteria</taxon>
        <taxon>Pseudomonadati</taxon>
        <taxon>Bacteroidota</taxon>
        <taxon>Cytophagia</taxon>
        <taxon>Cytophagales</taxon>
        <taxon>Flectobacillaceae</taxon>
        <taxon>Arcicella</taxon>
    </lineage>
</organism>
<evidence type="ECO:0008006" key="3">
    <source>
        <dbReference type="Google" id="ProtNLM"/>
    </source>
</evidence>
<keyword evidence="2" id="KW-1185">Reference proteome</keyword>
<gene>
    <name evidence="1" type="ORF">VB264_22685</name>
</gene>
<accession>A0ABU5QU40</accession>
<protein>
    <recommendedName>
        <fullName evidence="3">TIR domain-containing protein</fullName>
    </recommendedName>
</protein>
<evidence type="ECO:0000313" key="1">
    <source>
        <dbReference type="EMBL" id="MEA5260622.1"/>
    </source>
</evidence>
<dbReference type="EMBL" id="JAYFUL010000061">
    <property type="protein sequence ID" value="MEA5260622.1"/>
    <property type="molecule type" value="Genomic_DNA"/>
</dbReference>
<comment type="caution">
    <text evidence="1">The sequence shown here is derived from an EMBL/GenBank/DDBJ whole genome shotgun (WGS) entry which is preliminary data.</text>
</comment>
<dbReference type="Proteomes" id="UP001304671">
    <property type="component" value="Unassembled WGS sequence"/>
</dbReference>
<evidence type="ECO:0000313" key="2">
    <source>
        <dbReference type="Proteomes" id="UP001304671"/>
    </source>
</evidence>
<reference evidence="1 2" key="1">
    <citation type="submission" date="2023-12" db="EMBL/GenBank/DDBJ databases">
        <title>Novel species of the genus Arcicella isolated from rivers.</title>
        <authorList>
            <person name="Lu H."/>
        </authorList>
    </citation>
    <scope>NUCLEOTIDE SEQUENCE [LARGE SCALE GENOMIC DNA]</scope>
    <source>
        <strain evidence="1 2">LMG 21963</strain>
    </source>
</reference>
<dbReference type="Gene3D" id="3.40.50.10140">
    <property type="entry name" value="Toll/interleukin-1 receptor homology (TIR) domain"/>
    <property type="match status" value="1"/>
</dbReference>
<name>A0ABU5QU40_9BACT</name>
<sequence length="277" mass="32404">MYQGFNLKLSERVQTTLLAKHVHQILFDEHYLVELYDNPYLETGKTLFDNDKTQIQTSLDKYLLPNNSLNGSEIQNNWFPTIQADIFLSHSHQNEELAYRLAGWLFNKFGLKTFVDSAIWGYSDKLLRIIDNVYSWDDPIKKNFYSYKKRNLSTSHVYLMLLTAINKMIDNCECIIFLNTPDSISSEDTIKMTSSPWIYSEIALCNTIEKKKKERTYPIRESLSKSVSPLFLYNVDTELSQFTNLDINVLKKLSTKQYDNPLMALDELYKLPLKNTK</sequence>
<proteinExistence type="predicted"/>